<proteinExistence type="predicted"/>
<dbReference type="EMBL" id="KK198761">
    <property type="protein sequence ID" value="KCW54177.1"/>
    <property type="molecule type" value="Genomic_DNA"/>
</dbReference>
<protein>
    <submittedName>
        <fullName evidence="1">Uncharacterized protein</fullName>
    </submittedName>
</protein>
<gene>
    <name evidence="1" type="ORF">EUGRSUZ_I00159</name>
</gene>
<accession>A0A059AJH6</accession>
<dbReference type="Gramene" id="KCW54177">
    <property type="protein sequence ID" value="KCW54177"/>
    <property type="gene ID" value="EUGRSUZ_I00159"/>
</dbReference>
<organism evidence="1">
    <name type="scientific">Eucalyptus grandis</name>
    <name type="common">Flooded gum</name>
    <dbReference type="NCBI Taxonomy" id="71139"/>
    <lineage>
        <taxon>Eukaryota</taxon>
        <taxon>Viridiplantae</taxon>
        <taxon>Streptophyta</taxon>
        <taxon>Embryophyta</taxon>
        <taxon>Tracheophyta</taxon>
        <taxon>Spermatophyta</taxon>
        <taxon>Magnoliopsida</taxon>
        <taxon>eudicotyledons</taxon>
        <taxon>Gunneridae</taxon>
        <taxon>Pentapetalae</taxon>
        <taxon>rosids</taxon>
        <taxon>malvids</taxon>
        <taxon>Myrtales</taxon>
        <taxon>Myrtaceae</taxon>
        <taxon>Myrtoideae</taxon>
        <taxon>Eucalypteae</taxon>
        <taxon>Eucalyptus</taxon>
    </lineage>
</organism>
<sequence length="69" mass="7846">MYACISLFYKNVGICLGLSQLSTGHQCIFLVEFSNNFIIFKTIPTNIVNSIKNFLKQTSYNLDLQSPNH</sequence>
<evidence type="ECO:0000313" key="1">
    <source>
        <dbReference type="EMBL" id="KCW54177.1"/>
    </source>
</evidence>
<dbReference type="InParanoid" id="A0A059AJH6"/>
<reference evidence="1" key="1">
    <citation type="submission" date="2013-07" db="EMBL/GenBank/DDBJ databases">
        <title>The genome of Eucalyptus grandis.</title>
        <authorList>
            <person name="Schmutz J."/>
            <person name="Hayes R."/>
            <person name="Myburg A."/>
            <person name="Tuskan G."/>
            <person name="Grattapaglia D."/>
            <person name="Rokhsar D.S."/>
        </authorList>
    </citation>
    <scope>NUCLEOTIDE SEQUENCE</scope>
    <source>
        <tissue evidence="1">Leaf extractions</tissue>
    </source>
</reference>
<dbReference type="AlphaFoldDB" id="A0A059AJH6"/>
<name>A0A059AJH6_EUCGR</name>